<evidence type="ECO:0000256" key="7">
    <source>
        <dbReference type="ARBA" id="ARBA00023136"/>
    </source>
</evidence>
<evidence type="ECO:0000256" key="9">
    <source>
        <dbReference type="SAM" id="Phobius"/>
    </source>
</evidence>
<reference evidence="10 11" key="1">
    <citation type="submission" date="2019-02" db="EMBL/GenBank/DDBJ databases">
        <title>Deep-cultivation of Planctomycetes and their phenomic and genomic characterization uncovers novel biology.</title>
        <authorList>
            <person name="Wiegand S."/>
            <person name="Jogler M."/>
            <person name="Boedeker C."/>
            <person name="Pinto D."/>
            <person name="Vollmers J."/>
            <person name="Rivas-Marin E."/>
            <person name="Kohn T."/>
            <person name="Peeters S.H."/>
            <person name="Heuer A."/>
            <person name="Rast P."/>
            <person name="Oberbeckmann S."/>
            <person name="Bunk B."/>
            <person name="Jeske O."/>
            <person name="Meyerdierks A."/>
            <person name="Storesund J.E."/>
            <person name="Kallscheuer N."/>
            <person name="Luecker S."/>
            <person name="Lage O.M."/>
            <person name="Pohl T."/>
            <person name="Merkel B.J."/>
            <person name="Hornburger P."/>
            <person name="Mueller R.-W."/>
            <person name="Bruemmer F."/>
            <person name="Labrenz M."/>
            <person name="Spormann A.M."/>
            <person name="Op den Camp H."/>
            <person name="Overmann J."/>
            <person name="Amann R."/>
            <person name="Jetten M.S.M."/>
            <person name="Mascher T."/>
            <person name="Medema M.H."/>
            <person name="Devos D.P."/>
            <person name="Kaster A.-K."/>
            <person name="Ovreas L."/>
            <person name="Rohde M."/>
            <person name="Galperin M.Y."/>
            <person name="Jogler C."/>
        </authorList>
    </citation>
    <scope>NUCLEOTIDE SEQUENCE [LARGE SCALE GENOMIC DNA]</scope>
    <source>
        <strain evidence="10 11">Q31a</strain>
    </source>
</reference>
<feature type="transmembrane region" description="Helical" evidence="9">
    <location>
        <begin position="138"/>
        <end position="160"/>
    </location>
</feature>
<dbReference type="InterPro" id="IPR007272">
    <property type="entry name" value="Sulf_transp_TsuA/YedE"/>
</dbReference>
<keyword evidence="5 9" id="KW-0812">Transmembrane</keyword>
<keyword evidence="7 9" id="KW-0472">Membrane</keyword>
<evidence type="ECO:0000256" key="1">
    <source>
        <dbReference type="ARBA" id="ARBA00004429"/>
    </source>
</evidence>
<keyword evidence="11" id="KW-1185">Reference proteome</keyword>
<evidence type="ECO:0000256" key="8">
    <source>
        <dbReference type="ARBA" id="ARBA00035655"/>
    </source>
</evidence>
<dbReference type="PANTHER" id="PTHR30574:SF1">
    <property type="entry name" value="SULPHUR TRANSPORT DOMAIN-CONTAINING PROTEIN"/>
    <property type="match status" value="1"/>
</dbReference>
<comment type="similarity">
    <text evidence="8">Belongs to the TsuA/YedE (TC 9.B.102) family.</text>
</comment>
<evidence type="ECO:0000313" key="11">
    <source>
        <dbReference type="Proteomes" id="UP000318017"/>
    </source>
</evidence>
<proteinExistence type="inferred from homology"/>
<organism evidence="10 11">
    <name type="scientific">Aureliella helgolandensis</name>
    <dbReference type="NCBI Taxonomy" id="2527968"/>
    <lineage>
        <taxon>Bacteria</taxon>
        <taxon>Pseudomonadati</taxon>
        <taxon>Planctomycetota</taxon>
        <taxon>Planctomycetia</taxon>
        <taxon>Pirellulales</taxon>
        <taxon>Pirellulaceae</taxon>
        <taxon>Aureliella</taxon>
    </lineage>
</organism>
<protein>
    <submittedName>
        <fullName evidence="10">Putative inner membrane protein</fullName>
    </submittedName>
</protein>
<name>A0A518GD13_9BACT</name>
<accession>A0A518GD13</accession>
<evidence type="ECO:0000256" key="4">
    <source>
        <dbReference type="ARBA" id="ARBA00022519"/>
    </source>
</evidence>
<dbReference type="Pfam" id="PF04143">
    <property type="entry name" value="Sulf_transp"/>
    <property type="match status" value="1"/>
</dbReference>
<dbReference type="RefSeq" id="WP_145082661.1">
    <property type="nucleotide sequence ID" value="NZ_CP036298.1"/>
</dbReference>
<keyword evidence="4" id="KW-0997">Cell inner membrane</keyword>
<evidence type="ECO:0000313" key="10">
    <source>
        <dbReference type="EMBL" id="QDV26486.1"/>
    </source>
</evidence>
<evidence type="ECO:0000256" key="6">
    <source>
        <dbReference type="ARBA" id="ARBA00022989"/>
    </source>
</evidence>
<sequence length="165" mass="17540">MNWIMHPWPWWLSGILIGLTVPLLYILAGKAFGISTSLQEAGALCAPNSKLEYLSQFDRKGNLWTIVFAVGIGIGAFLATQFASNTPMAFLPNSFHSVSGAVKLVVGGFLIGFGTRYAGGCTSGHSITGISNLNWPSLVATIFFFVGGLSVTWGLGHLIFQASGQ</sequence>
<dbReference type="EMBL" id="CP036298">
    <property type="protein sequence ID" value="QDV26486.1"/>
    <property type="molecule type" value="Genomic_DNA"/>
</dbReference>
<dbReference type="KEGG" id="ahel:Q31a_48600"/>
<dbReference type="AlphaFoldDB" id="A0A518GD13"/>
<evidence type="ECO:0000256" key="3">
    <source>
        <dbReference type="ARBA" id="ARBA00022475"/>
    </source>
</evidence>
<dbReference type="Proteomes" id="UP000318017">
    <property type="component" value="Chromosome"/>
</dbReference>
<dbReference type="PANTHER" id="PTHR30574">
    <property type="entry name" value="INNER MEMBRANE PROTEIN YEDE"/>
    <property type="match status" value="1"/>
</dbReference>
<keyword evidence="3" id="KW-1003">Cell membrane</keyword>
<comment type="subcellular location">
    <subcellularLocation>
        <location evidence="1">Cell inner membrane</location>
        <topology evidence="1">Multi-pass membrane protein</topology>
    </subcellularLocation>
</comment>
<keyword evidence="6 9" id="KW-1133">Transmembrane helix</keyword>
<feature type="transmembrane region" description="Helical" evidence="9">
    <location>
        <begin position="61"/>
        <end position="79"/>
    </location>
</feature>
<gene>
    <name evidence="10" type="ORF">Q31a_48600</name>
</gene>
<dbReference type="GO" id="GO:0005886">
    <property type="term" value="C:plasma membrane"/>
    <property type="evidence" value="ECO:0007669"/>
    <property type="project" value="UniProtKB-SubCell"/>
</dbReference>
<feature type="transmembrane region" description="Helical" evidence="9">
    <location>
        <begin position="100"/>
        <end position="118"/>
    </location>
</feature>
<keyword evidence="2" id="KW-0813">Transport</keyword>
<evidence type="ECO:0000256" key="2">
    <source>
        <dbReference type="ARBA" id="ARBA00022448"/>
    </source>
</evidence>
<evidence type="ECO:0000256" key="5">
    <source>
        <dbReference type="ARBA" id="ARBA00022692"/>
    </source>
</evidence>
<dbReference type="OrthoDB" id="9814020at2"/>